<protein>
    <recommendedName>
        <fullName evidence="1">Peptidase S24/S26A/S26B/S26C domain-containing protein</fullName>
    </recommendedName>
</protein>
<evidence type="ECO:0000313" key="3">
    <source>
        <dbReference type="Proteomes" id="UP000307943"/>
    </source>
</evidence>
<comment type="caution">
    <text evidence="2">The sequence shown here is derived from an EMBL/GenBank/DDBJ whole genome shotgun (WGS) entry which is preliminary data.</text>
</comment>
<dbReference type="Proteomes" id="UP000307943">
    <property type="component" value="Unassembled WGS sequence"/>
</dbReference>
<dbReference type="EMBL" id="VDCQ01000021">
    <property type="protein sequence ID" value="TNJ65158.1"/>
    <property type="molecule type" value="Genomic_DNA"/>
</dbReference>
<keyword evidence="3" id="KW-1185">Reference proteome</keyword>
<feature type="domain" description="Peptidase S24/S26A/S26B/S26C" evidence="1">
    <location>
        <begin position="40"/>
        <end position="123"/>
    </location>
</feature>
<organism evidence="2 3">
    <name type="scientific">Paenibacillus hemerocallicola</name>
    <dbReference type="NCBI Taxonomy" id="1172614"/>
    <lineage>
        <taxon>Bacteria</taxon>
        <taxon>Bacillati</taxon>
        <taxon>Bacillota</taxon>
        <taxon>Bacilli</taxon>
        <taxon>Bacillales</taxon>
        <taxon>Paenibacillaceae</taxon>
        <taxon>Paenibacillus</taxon>
    </lineage>
</organism>
<dbReference type="Gene3D" id="2.10.109.10">
    <property type="entry name" value="Umud Fragment, subunit A"/>
    <property type="match status" value="1"/>
</dbReference>
<evidence type="ECO:0000259" key="1">
    <source>
        <dbReference type="Pfam" id="PF00717"/>
    </source>
</evidence>
<proteinExistence type="predicted"/>
<evidence type="ECO:0000313" key="2">
    <source>
        <dbReference type="EMBL" id="TNJ65158.1"/>
    </source>
</evidence>
<accession>A0A5C4T7X7</accession>
<dbReference type="Pfam" id="PF00717">
    <property type="entry name" value="Peptidase_S24"/>
    <property type="match status" value="1"/>
</dbReference>
<dbReference type="OrthoDB" id="2606296at2"/>
<dbReference type="InterPro" id="IPR015927">
    <property type="entry name" value="Peptidase_S24_S26A/B/C"/>
</dbReference>
<sequence>MHPNKVIPVAATGYTRKFFTLDLESTDLADREHLLLSGYSDALFALRAGDDGLDSLGVKRGDYLLFSTTAPLKSAGQISLVRQEDEFIIRETYWSGDMTELRVPGDVYPALHVPTENIRITAVLSDVIKDNELAPIVRFD</sequence>
<gene>
    <name evidence="2" type="ORF">FE784_16300</name>
</gene>
<dbReference type="InterPro" id="IPR036286">
    <property type="entry name" value="LexA/Signal_pep-like_sf"/>
</dbReference>
<dbReference type="AlphaFoldDB" id="A0A5C4T7X7"/>
<reference evidence="2 3" key="1">
    <citation type="submission" date="2019-05" db="EMBL/GenBank/DDBJ databases">
        <title>We sequenced the genome of Paenibacillus hemerocallicola KCTC 33185 for further insight into its adaptation and study the phylogeny of Paenibacillus.</title>
        <authorList>
            <person name="Narsing Rao M.P."/>
        </authorList>
    </citation>
    <scope>NUCLEOTIDE SEQUENCE [LARGE SCALE GENOMIC DNA]</scope>
    <source>
        <strain evidence="2 3">KCTC 33185</strain>
    </source>
</reference>
<dbReference type="SUPFAM" id="SSF51306">
    <property type="entry name" value="LexA/Signal peptidase"/>
    <property type="match status" value="1"/>
</dbReference>
<name>A0A5C4T7X7_9BACL</name>
<dbReference type="RefSeq" id="WP_139603282.1">
    <property type="nucleotide sequence ID" value="NZ_VDCQ01000021.1"/>
</dbReference>